<dbReference type="PANTHER" id="PTHR24067">
    <property type="entry name" value="UBIQUITIN-CONJUGATING ENZYME E2"/>
    <property type="match status" value="1"/>
</dbReference>
<dbReference type="GO" id="GO:0005634">
    <property type="term" value="C:nucleus"/>
    <property type="evidence" value="ECO:0000318"/>
    <property type="project" value="GO_Central"/>
</dbReference>
<reference evidence="2" key="2">
    <citation type="journal article" date="2007" name="Science">
        <title>Draft genome sequence of the sexually transmitted pathogen Trichomonas vaginalis.</title>
        <authorList>
            <person name="Carlton J.M."/>
            <person name="Hirt R.P."/>
            <person name="Silva J.C."/>
            <person name="Delcher A.L."/>
            <person name="Schatz M."/>
            <person name="Zhao Q."/>
            <person name="Wortman J.R."/>
            <person name="Bidwell S.L."/>
            <person name="Alsmark U.C.M."/>
            <person name="Besteiro S."/>
            <person name="Sicheritz-Ponten T."/>
            <person name="Noel C.J."/>
            <person name="Dacks J.B."/>
            <person name="Foster P.G."/>
            <person name="Simillion C."/>
            <person name="Van de Peer Y."/>
            <person name="Miranda-Saavedra D."/>
            <person name="Barton G.J."/>
            <person name="Westrop G.D."/>
            <person name="Mueller S."/>
            <person name="Dessi D."/>
            <person name="Fiori P.L."/>
            <person name="Ren Q."/>
            <person name="Paulsen I."/>
            <person name="Zhang H."/>
            <person name="Bastida-Corcuera F.D."/>
            <person name="Simoes-Barbosa A."/>
            <person name="Brown M.T."/>
            <person name="Hayes R.D."/>
            <person name="Mukherjee M."/>
            <person name="Okumura C.Y."/>
            <person name="Schneider R."/>
            <person name="Smith A.J."/>
            <person name="Vanacova S."/>
            <person name="Villalvazo M."/>
            <person name="Haas B.J."/>
            <person name="Pertea M."/>
            <person name="Feldblyum T.V."/>
            <person name="Utterback T.R."/>
            <person name="Shu C.L."/>
            <person name="Osoegawa K."/>
            <person name="de Jong P.J."/>
            <person name="Hrdy I."/>
            <person name="Horvathova L."/>
            <person name="Zubacova Z."/>
            <person name="Dolezal P."/>
            <person name="Malik S.B."/>
            <person name="Logsdon J.M. Jr."/>
            <person name="Henze K."/>
            <person name="Gupta A."/>
            <person name="Wang C.C."/>
            <person name="Dunne R.L."/>
            <person name="Upcroft J.A."/>
            <person name="Upcroft P."/>
            <person name="White O."/>
            <person name="Salzberg S.L."/>
            <person name="Tang P."/>
            <person name="Chiu C.-H."/>
            <person name="Lee Y.-S."/>
            <person name="Embley T.M."/>
            <person name="Coombs G.H."/>
            <person name="Mottram J.C."/>
            <person name="Tachezy J."/>
            <person name="Fraser-Liggett C.M."/>
            <person name="Johnson P.J."/>
        </authorList>
    </citation>
    <scope>NUCLEOTIDE SEQUENCE [LARGE SCALE GENOMIC DNA]</scope>
    <source>
        <strain evidence="2">G3</strain>
    </source>
</reference>
<name>A2F8B0_TRIV3</name>
<reference evidence="2" key="1">
    <citation type="submission" date="2006-10" db="EMBL/GenBank/DDBJ databases">
        <authorList>
            <person name="Amadeo P."/>
            <person name="Zhao Q."/>
            <person name="Wortman J."/>
            <person name="Fraser-Liggett C."/>
            <person name="Carlton J."/>
        </authorList>
    </citation>
    <scope>NUCLEOTIDE SEQUENCE</scope>
    <source>
        <strain evidence="2">G3</strain>
    </source>
</reference>
<dbReference type="SUPFAM" id="SSF54495">
    <property type="entry name" value="UBC-like"/>
    <property type="match status" value="1"/>
</dbReference>
<dbReference type="eggNOG" id="KOG0419">
    <property type="taxonomic scope" value="Eukaryota"/>
</dbReference>
<accession>A2F8B0</accession>
<evidence type="ECO:0000313" key="2">
    <source>
        <dbReference type="EMBL" id="EAX98870.1"/>
    </source>
</evidence>
<dbReference type="FunFam" id="3.10.110.10:FF:000132">
    <property type="entry name" value="Ubiquitin-conjugating enzyme E2-17 kDa 3"/>
    <property type="match status" value="1"/>
</dbReference>
<dbReference type="VEuPathDB" id="TrichDB:TVAGG3_0038540"/>
<keyword evidence="3" id="KW-1185">Reference proteome</keyword>
<dbReference type="Pfam" id="PF00179">
    <property type="entry name" value="UQ_con"/>
    <property type="match status" value="1"/>
</dbReference>
<dbReference type="InterPro" id="IPR016135">
    <property type="entry name" value="UBQ-conjugating_enzyme/RWD"/>
</dbReference>
<dbReference type="InterPro" id="IPR000608">
    <property type="entry name" value="UBC"/>
</dbReference>
<dbReference type="GO" id="GO:0061631">
    <property type="term" value="F:ubiquitin conjugating enzyme activity"/>
    <property type="evidence" value="ECO:0000318"/>
    <property type="project" value="GO_Central"/>
</dbReference>
<dbReference type="RefSeq" id="XP_001311800.1">
    <property type="nucleotide sequence ID" value="XM_001311799.1"/>
</dbReference>
<dbReference type="GO" id="GO:0070534">
    <property type="term" value="P:protein K63-linked ubiquitination"/>
    <property type="evidence" value="ECO:0000318"/>
    <property type="project" value="GO_Central"/>
</dbReference>
<dbReference type="InterPro" id="IPR050113">
    <property type="entry name" value="Ub_conjugating_enzyme"/>
</dbReference>
<evidence type="ECO:0000313" key="3">
    <source>
        <dbReference type="Proteomes" id="UP000001542"/>
    </source>
</evidence>
<dbReference type="AlphaFoldDB" id="A2F8B0"/>
<dbReference type="SMR" id="A2F8B0"/>
<protein>
    <submittedName>
        <fullName evidence="2">Ubiquitin-conjugating enzyme family protein</fullName>
    </submittedName>
</protein>
<sequence length="147" mass="16855">MNAKRIQMEFKSLNEKSPGRATAEFVEDNINNWNISFPGPAGTPYEGFRIKLHLTLPAKYPHQAPDVRFSPPIFHPNVDENGDICWGEDHYKASMHILDIVQIIIDMLKNPNIEKVRDMEAGKLYAENRPQFDKIVKQKLASTHSKL</sequence>
<dbReference type="CDD" id="cd00195">
    <property type="entry name" value="UBCc_UEV"/>
    <property type="match status" value="1"/>
</dbReference>
<dbReference type="SMART" id="SM00212">
    <property type="entry name" value="UBCc"/>
    <property type="match status" value="1"/>
</dbReference>
<dbReference type="VEuPathDB" id="TrichDB:TVAG_146070"/>
<dbReference type="InParanoid" id="A2F8B0"/>
<proteinExistence type="predicted"/>
<dbReference type="Proteomes" id="UP000001542">
    <property type="component" value="Unassembled WGS sequence"/>
</dbReference>
<dbReference type="PROSITE" id="PS50127">
    <property type="entry name" value="UBC_2"/>
    <property type="match status" value="1"/>
</dbReference>
<dbReference type="GO" id="GO:0006301">
    <property type="term" value="P:DNA damage tolerance"/>
    <property type="evidence" value="ECO:0000318"/>
    <property type="project" value="GO_Central"/>
</dbReference>
<gene>
    <name evidence="2" type="ORF">TVAG_146070</name>
</gene>
<dbReference type="EMBL" id="DS113659">
    <property type="protein sequence ID" value="EAX98870.1"/>
    <property type="molecule type" value="Genomic_DNA"/>
</dbReference>
<dbReference type="Gene3D" id="3.10.110.10">
    <property type="entry name" value="Ubiquitin Conjugating Enzyme"/>
    <property type="match status" value="1"/>
</dbReference>
<evidence type="ECO:0000259" key="1">
    <source>
        <dbReference type="PROSITE" id="PS50127"/>
    </source>
</evidence>
<organism evidence="2 3">
    <name type="scientific">Trichomonas vaginalis (strain ATCC PRA-98 / G3)</name>
    <dbReference type="NCBI Taxonomy" id="412133"/>
    <lineage>
        <taxon>Eukaryota</taxon>
        <taxon>Metamonada</taxon>
        <taxon>Parabasalia</taxon>
        <taxon>Trichomonadida</taxon>
        <taxon>Trichomonadidae</taxon>
        <taxon>Trichomonas</taxon>
    </lineage>
</organism>
<dbReference type="STRING" id="5722.A2F8B0"/>
<dbReference type="OMA" id="SNCEMAV"/>
<dbReference type="OrthoDB" id="9973183at2759"/>
<dbReference type="KEGG" id="tva:4756672"/>
<feature type="domain" description="UBC core" evidence="1">
    <location>
        <begin position="1"/>
        <end position="145"/>
    </location>
</feature>